<dbReference type="Proteomes" id="UP000784294">
    <property type="component" value="Unassembled WGS sequence"/>
</dbReference>
<evidence type="ECO:0000256" key="1">
    <source>
        <dbReference type="SAM" id="MobiDB-lite"/>
    </source>
</evidence>
<gene>
    <name evidence="2" type="ORF">PXEA_LOCUS23638</name>
</gene>
<dbReference type="EMBL" id="CAAALY010110257">
    <property type="protein sequence ID" value="VEL30198.1"/>
    <property type="molecule type" value="Genomic_DNA"/>
</dbReference>
<keyword evidence="3" id="KW-1185">Reference proteome</keyword>
<protein>
    <submittedName>
        <fullName evidence="2">Uncharacterized protein</fullName>
    </submittedName>
</protein>
<organism evidence="2 3">
    <name type="scientific">Protopolystoma xenopodis</name>
    <dbReference type="NCBI Taxonomy" id="117903"/>
    <lineage>
        <taxon>Eukaryota</taxon>
        <taxon>Metazoa</taxon>
        <taxon>Spiralia</taxon>
        <taxon>Lophotrochozoa</taxon>
        <taxon>Platyhelminthes</taxon>
        <taxon>Monogenea</taxon>
        <taxon>Polyopisthocotylea</taxon>
        <taxon>Polystomatidea</taxon>
        <taxon>Polystomatidae</taxon>
        <taxon>Protopolystoma</taxon>
    </lineage>
</organism>
<evidence type="ECO:0000313" key="3">
    <source>
        <dbReference type="Proteomes" id="UP000784294"/>
    </source>
</evidence>
<dbReference type="AlphaFoldDB" id="A0A3S5FF85"/>
<reference evidence="2" key="1">
    <citation type="submission" date="2018-11" db="EMBL/GenBank/DDBJ databases">
        <authorList>
            <consortium name="Pathogen Informatics"/>
        </authorList>
    </citation>
    <scope>NUCLEOTIDE SEQUENCE</scope>
</reference>
<accession>A0A3S5FF85</accession>
<evidence type="ECO:0000313" key="2">
    <source>
        <dbReference type="EMBL" id="VEL30198.1"/>
    </source>
</evidence>
<sequence length="117" mass="12026">MLLEMVPSREAPVAVGANEGSGGVVGTSMSQENVGSGKGPTTAGQLTDERSSAAMFRVQMAAKVTGAREQLAADQATVLLSAGAMLTSTRRRSFQLLCTNSFTAADNLTSSATQRLS</sequence>
<name>A0A3S5FF85_9PLAT</name>
<proteinExistence type="predicted"/>
<feature type="region of interest" description="Disordered" evidence="1">
    <location>
        <begin position="14"/>
        <end position="47"/>
    </location>
</feature>
<comment type="caution">
    <text evidence="2">The sequence shown here is derived from an EMBL/GenBank/DDBJ whole genome shotgun (WGS) entry which is preliminary data.</text>
</comment>